<protein>
    <submittedName>
        <fullName evidence="1">Uncharacterized protein</fullName>
    </submittedName>
</protein>
<evidence type="ECO:0000313" key="1">
    <source>
        <dbReference type="EnsemblPlants" id="AVESA.00010b.r2.7DG1335920.1.CDS"/>
    </source>
</evidence>
<organism evidence="1 2">
    <name type="scientific">Avena sativa</name>
    <name type="common">Oat</name>
    <dbReference type="NCBI Taxonomy" id="4498"/>
    <lineage>
        <taxon>Eukaryota</taxon>
        <taxon>Viridiplantae</taxon>
        <taxon>Streptophyta</taxon>
        <taxon>Embryophyta</taxon>
        <taxon>Tracheophyta</taxon>
        <taxon>Spermatophyta</taxon>
        <taxon>Magnoliopsida</taxon>
        <taxon>Liliopsida</taxon>
        <taxon>Poales</taxon>
        <taxon>Poaceae</taxon>
        <taxon>BOP clade</taxon>
        <taxon>Pooideae</taxon>
        <taxon>Poodae</taxon>
        <taxon>Poeae</taxon>
        <taxon>Poeae Chloroplast Group 1 (Aveneae type)</taxon>
        <taxon>Aveninae</taxon>
        <taxon>Avena</taxon>
    </lineage>
</organism>
<reference evidence="1" key="2">
    <citation type="submission" date="2025-09" db="UniProtKB">
        <authorList>
            <consortium name="EnsemblPlants"/>
        </authorList>
    </citation>
    <scope>IDENTIFICATION</scope>
</reference>
<name>A0ACD6A8Y1_AVESA</name>
<accession>A0ACD6A8Y1</accession>
<proteinExistence type="predicted"/>
<dbReference type="EnsemblPlants" id="AVESA.00010b.r2.7DG1335920.1">
    <property type="protein sequence ID" value="AVESA.00010b.r2.7DG1335920.1.CDS"/>
    <property type="gene ID" value="AVESA.00010b.r2.7DG1335920"/>
</dbReference>
<keyword evidence="2" id="KW-1185">Reference proteome</keyword>
<dbReference type="Proteomes" id="UP001732700">
    <property type="component" value="Chromosome 7D"/>
</dbReference>
<sequence length="373" mass="41500">MLMMHPGSRQEGRNYLPDLESSQCIHSYIHKIITSKVHEIVSISTKNASKGIIIIYGDGRWRTETEKATHAYKYLGLELTTTHSLINKPSIYLEKVRAQPGGEGKNRAKKVTASSCLTAAMATVGPPGAFRRITVHYSTAGDEANNDDFLEFAVGDYLEDQESLYQSIMGARTPGASESSHHCHCHGESSSGTGSTSRTSDEQIAADFEYARQLQEEMEDLTIETPADDDEQDDISCVPSPSDTDDDDDDDDGDHEEEAARQDDDSDNDDVDPDNMTYEQRQELAESLGNESRGLSDDLMQYLAPWKYKSGSGFFSRKTSNNDDCSVCLSAFRNRERLITLPCKHSYHAGCITRWLKINKTCPVCKYEVFGPS</sequence>
<evidence type="ECO:0000313" key="2">
    <source>
        <dbReference type="Proteomes" id="UP001732700"/>
    </source>
</evidence>
<reference evidence="1" key="1">
    <citation type="submission" date="2021-05" db="EMBL/GenBank/DDBJ databases">
        <authorList>
            <person name="Scholz U."/>
            <person name="Mascher M."/>
            <person name="Fiebig A."/>
        </authorList>
    </citation>
    <scope>NUCLEOTIDE SEQUENCE [LARGE SCALE GENOMIC DNA]</scope>
</reference>